<protein>
    <submittedName>
        <fullName evidence="4">DUF3298/DUF4163 domain-containing protein</fullName>
    </submittedName>
</protein>
<dbReference type="InterPro" id="IPR025303">
    <property type="entry name" value="PdaC"/>
</dbReference>
<feature type="region of interest" description="Disordered" evidence="1">
    <location>
        <begin position="10"/>
        <end position="32"/>
    </location>
</feature>
<feature type="domain" description="DUF3298" evidence="2">
    <location>
        <begin position="221"/>
        <end position="244"/>
    </location>
</feature>
<proteinExistence type="predicted"/>
<comment type="caution">
    <text evidence="4">The sequence shown here is derived from an EMBL/GenBank/DDBJ whole genome shotgun (WGS) entry which is preliminary data.</text>
</comment>
<sequence>MLVLTACKREADGPPSVTPAEGEAKVETAPAPPAATELKDVIETQESYIVGISYPPGINKYPGLAQAVAAYADGARAELMQAVAGFGNDKPTAPYELSLSFEKLVETPQLVAVAADGSRYTGGAHGEPLVARFVWLPAQSRLLTANALVPKVEGWVEIGSYIREQLHTGVSVRADADEMPPGERQQFVRTADKMIDEGTEPDVDNFREFQPIVDAQGRITALRFVFPPYQVGPYADGTQTVDVPAAVLLPHVAPEYAGLFAAS</sequence>
<dbReference type="InterPro" id="IPR037126">
    <property type="entry name" value="PdaC/RsiV-like_sf"/>
</dbReference>
<reference evidence="4 5" key="1">
    <citation type="submission" date="2018-07" db="EMBL/GenBank/DDBJ databases">
        <title>Whole genome Sequencing of Pseudoxanthomonas gei KCTC 32298 (T).</title>
        <authorList>
            <person name="Kumar S."/>
            <person name="Bansal K."/>
            <person name="Kaur A."/>
            <person name="Patil P."/>
            <person name="Sharma S."/>
            <person name="Patil P.B."/>
        </authorList>
    </citation>
    <scope>NUCLEOTIDE SEQUENCE [LARGE SCALE GENOMIC DNA]</scope>
    <source>
        <strain evidence="4 5">KCTC 32298</strain>
    </source>
</reference>
<organism evidence="4 5">
    <name type="scientific">Pseudoxanthomonas gei</name>
    <dbReference type="NCBI Taxonomy" id="1383030"/>
    <lineage>
        <taxon>Bacteria</taxon>
        <taxon>Pseudomonadati</taxon>
        <taxon>Pseudomonadota</taxon>
        <taxon>Gammaproteobacteria</taxon>
        <taxon>Lysobacterales</taxon>
        <taxon>Lysobacteraceae</taxon>
        <taxon>Pseudoxanthomonas</taxon>
    </lineage>
</organism>
<dbReference type="Proteomes" id="UP001429354">
    <property type="component" value="Unassembled WGS sequence"/>
</dbReference>
<evidence type="ECO:0000313" key="5">
    <source>
        <dbReference type="Proteomes" id="UP001429354"/>
    </source>
</evidence>
<evidence type="ECO:0000256" key="1">
    <source>
        <dbReference type="SAM" id="MobiDB-lite"/>
    </source>
</evidence>
<accession>A0ABX0AHV0</accession>
<evidence type="ECO:0000313" key="4">
    <source>
        <dbReference type="EMBL" id="NDK40162.1"/>
    </source>
</evidence>
<gene>
    <name evidence="4" type="ORF">DT603_15085</name>
</gene>
<dbReference type="Gene3D" id="3.30.565.40">
    <property type="entry name" value="Fervidobacterium nodosum Rt17-B1 like"/>
    <property type="match status" value="1"/>
</dbReference>
<feature type="domain" description="Deacetylase PdaC" evidence="3">
    <location>
        <begin position="45"/>
        <end position="126"/>
    </location>
</feature>
<dbReference type="Pfam" id="PF11738">
    <property type="entry name" value="DUF3298"/>
    <property type="match status" value="1"/>
</dbReference>
<dbReference type="InterPro" id="IPR021729">
    <property type="entry name" value="DUF3298"/>
</dbReference>
<name>A0ABX0AHV0_9GAMM</name>
<dbReference type="EMBL" id="QOVG01000013">
    <property type="protein sequence ID" value="NDK40162.1"/>
    <property type="molecule type" value="Genomic_DNA"/>
</dbReference>
<evidence type="ECO:0000259" key="3">
    <source>
        <dbReference type="Pfam" id="PF13739"/>
    </source>
</evidence>
<dbReference type="Gene3D" id="3.90.640.20">
    <property type="entry name" value="Heat-shock cognate protein, ATPase"/>
    <property type="match status" value="1"/>
</dbReference>
<dbReference type="Pfam" id="PF13739">
    <property type="entry name" value="PdaC"/>
    <property type="match status" value="1"/>
</dbReference>
<evidence type="ECO:0000259" key="2">
    <source>
        <dbReference type="Pfam" id="PF11738"/>
    </source>
</evidence>
<keyword evidence="5" id="KW-1185">Reference proteome</keyword>
<dbReference type="RefSeq" id="WP_162350861.1">
    <property type="nucleotide sequence ID" value="NZ_QOVG01000013.1"/>
</dbReference>